<comment type="caution">
    <text evidence="2">The sequence shown here is derived from an EMBL/GenBank/DDBJ whole genome shotgun (WGS) entry which is preliminary data.</text>
</comment>
<evidence type="ECO:0000313" key="3">
    <source>
        <dbReference type="Proteomes" id="UP000585474"/>
    </source>
</evidence>
<accession>A0A7J0G2M3</accession>
<protein>
    <submittedName>
        <fullName evidence="2">Uncharacterized protein</fullName>
    </submittedName>
</protein>
<reference evidence="2 3" key="1">
    <citation type="submission" date="2019-07" db="EMBL/GenBank/DDBJ databases">
        <title>De Novo Assembly of kiwifruit Actinidia rufa.</title>
        <authorList>
            <person name="Sugita-Konishi S."/>
            <person name="Sato K."/>
            <person name="Mori E."/>
            <person name="Abe Y."/>
            <person name="Kisaki G."/>
            <person name="Hamano K."/>
            <person name="Suezawa K."/>
            <person name="Otani M."/>
            <person name="Fukuda T."/>
            <person name="Manabe T."/>
            <person name="Gomi K."/>
            <person name="Tabuchi M."/>
            <person name="Akimitsu K."/>
            <person name="Kataoka I."/>
        </authorList>
    </citation>
    <scope>NUCLEOTIDE SEQUENCE [LARGE SCALE GENOMIC DNA]</scope>
    <source>
        <strain evidence="3">cv. Fuchu</strain>
    </source>
</reference>
<evidence type="ECO:0000313" key="2">
    <source>
        <dbReference type="EMBL" id="GFZ05031.1"/>
    </source>
</evidence>
<organism evidence="2 3">
    <name type="scientific">Actinidia rufa</name>
    <dbReference type="NCBI Taxonomy" id="165716"/>
    <lineage>
        <taxon>Eukaryota</taxon>
        <taxon>Viridiplantae</taxon>
        <taxon>Streptophyta</taxon>
        <taxon>Embryophyta</taxon>
        <taxon>Tracheophyta</taxon>
        <taxon>Spermatophyta</taxon>
        <taxon>Magnoliopsida</taxon>
        <taxon>eudicotyledons</taxon>
        <taxon>Gunneridae</taxon>
        <taxon>Pentapetalae</taxon>
        <taxon>asterids</taxon>
        <taxon>Ericales</taxon>
        <taxon>Actinidiaceae</taxon>
        <taxon>Actinidia</taxon>
    </lineage>
</organism>
<keyword evidence="3" id="KW-1185">Reference proteome</keyword>
<feature type="compositionally biased region" description="Gly residues" evidence="1">
    <location>
        <begin position="48"/>
        <end position="57"/>
    </location>
</feature>
<gene>
    <name evidence="2" type="ORF">Acr_17g0006030</name>
</gene>
<dbReference type="AlphaFoldDB" id="A0A7J0G2M3"/>
<name>A0A7J0G2M3_9ERIC</name>
<proteinExistence type="predicted"/>
<dbReference type="Proteomes" id="UP000585474">
    <property type="component" value="Unassembled WGS sequence"/>
</dbReference>
<feature type="region of interest" description="Disordered" evidence="1">
    <location>
        <begin position="32"/>
        <end position="74"/>
    </location>
</feature>
<dbReference type="EMBL" id="BJWL01000017">
    <property type="protein sequence ID" value="GFZ05031.1"/>
    <property type="molecule type" value="Genomic_DNA"/>
</dbReference>
<feature type="compositionally biased region" description="Basic and acidic residues" evidence="1">
    <location>
        <begin position="63"/>
        <end position="74"/>
    </location>
</feature>
<evidence type="ECO:0000256" key="1">
    <source>
        <dbReference type="SAM" id="MobiDB-lite"/>
    </source>
</evidence>
<sequence>MGEFGASGGGSSGGFDARRWCGLGRGDGFGDVDGGGFITSNRGRTSCDGGGFDAGGGGRRRGLMVEKAPRERES</sequence>